<organism evidence="4 5">
    <name type="scientific">Sphingomonas naphthae</name>
    <dbReference type="NCBI Taxonomy" id="1813468"/>
    <lineage>
        <taxon>Bacteria</taxon>
        <taxon>Pseudomonadati</taxon>
        <taxon>Pseudomonadota</taxon>
        <taxon>Alphaproteobacteria</taxon>
        <taxon>Sphingomonadales</taxon>
        <taxon>Sphingomonadaceae</taxon>
        <taxon>Sphingomonas</taxon>
    </lineage>
</organism>
<evidence type="ECO:0000256" key="1">
    <source>
        <dbReference type="ARBA" id="ARBA00022729"/>
    </source>
</evidence>
<feature type="chain" id="PRO_5046172960" evidence="2">
    <location>
        <begin position="24"/>
        <end position="185"/>
    </location>
</feature>
<feature type="domain" description="Outer membrane protein beta-barrel" evidence="3">
    <location>
        <begin position="10"/>
        <end position="185"/>
    </location>
</feature>
<dbReference type="Proteomes" id="UP001220395">
    <property type="component" value="Chromosome"/>
</dbReference>
<dbReference type="InterPro" id="IPR027385">
    <property type="entry name" value="Beta-barrel_OMP"/>
</dbReference>
<protein>
    <submittedName>
        <fullName evidence="4">Outer membrane beta-barrel protein</fullName>
    </submittedName>
</protein>
<reference evidence="4 5" key="1">
    <citation type="submission" date="2023-02" db="EMBL/GenBank/DDBJ databases">
        <title>Genome sequence of Sphingomonas naphthae.</title>
        <authorList>
            <person name="Kim S."/>
            <person name="Heo J."/>
            <person name="Kwon S.-W."/>
        </authorList>
    </citation>
    <scope>NUCLEOTIDE SEQUENCE [LARGE SCALE GENOMIC DNA]</scope>
    <source>
        <strain evidence="4 5">KACC 18716</strain>
    </source>
</reference>
<gene>
    <name evidence="4" type="ORF">PQ455_07775</name>
</gene>
<feature type="signal peptide" evidence="2">
    <location>
        <begin position="1"/>
        <end position="23"/>
    </location>
</feature>
<dbReference type="Pfam" id="PF13505">
    <property type="entry name" value="OMP_b-brl"/>
    <property type="match status" value="1"/>
</dbReference>
<sequence>MHILLLVPAAAAAAFLAAAPASAQGVRAEIHGGWDRVSGGGHDDGIVYGVGLGYDHAIGRKLTLGIEANADESSVKECQSAGTVRACAKAGRDLSVAARLGHKVSETGTLYALAGYTNARVTGSLIAGIVPTATRFSDTLDGVRVGVGYEQAISGKLYAKAEYRYSNYEGGTERHQLLTGIGVRF</sequence>
<evidence type="ECO:0000259" key="3">
    <source>
        <dbReference type="Pfam" id="PF13505"/>
    </source>
</evidence>
<dbReference type="Gene3D" id="2.40.160.20">
    <property type="match status" value="1"/>
</dbReference>
<keyword evidence="5" id="KW-1185">Reference proteome</keyword>
<dbReference type="InterPro" id="IPR011250">
    <property type="entry name" value="OMP/PagP_B-barrel"/>
</dbReference>
<keyword evidence="1 2" id="KW-0732">Signal</keyword>
<evidence type="ECO:0000313" key="5">
    <source>
        <dbReference type="Proteomes" id="UP001220395"/>
    </source>
</evidence>
<dbReference type="SUPFAM" id="SSF56925">
    <property type="entry name" value="OMPA-like"/>
    <property type="match status" value="1"/>
</dbReference>
<accession>A0ABY7TR36</accession>
<proteinExistence type="predicted"/>
<dbReference type="RefSeq" id="WP_273690666.1">
    <property type="nucleotide sequence ID" value="NZ_CP117411.1"/>
</dbReference>
<name>A0ABY7TR36_9SPHN</name>
<evidence type="ECO:0000313" key="4">
    <source>
        <dbReference type="EMBL" id="WCT75102.1"/>
    </source>
</evidence>
<evidence type="ECO:0000256" key="2">
    <source>
        <dbReference type="SAM" id="SignalP"/>
    </source>
</evidence>
<dbReference type="EMBL" id="CP117411">
    <property type="protein sequence ID" value="WCT75102.1"/>
    <property type="molecule type" value="Genomic_DNA"/>
</dbReference>